<evidence type="ECO:0000256" key="1">
    <source>
        <dbReference type="ARBA" id="ARBA00006484"/>
    </source>
</evidence>
<dbReference type="RefSeq" id="WP_260217819.1">
    <property type="nucleotide sequence ID" value="NZ_JAJAGO010000004.1"/>
</dbReference>
<dbReference type="InterPro" id="IPR020904">
    <property type="entry name" value="Sc_DH/Rdtase_CS"/>
</dbReference>
<dbReference type="PRINTS" id="PR00080">
    <property type="entry name" value="SDRFAMILY"/>
</dbReference>
<name>A0ABT2JRL6_9ACTN</name>
<comment type="caution">
    <text evidence="2">The sequence shown here is derived from an EMBL/GenBank/DDBJ whole genome shotgun (WGS) entry which is preliminary data.</text>
</comment>
<evidence type="ECO:0000313" key="2">
    <source>
        <dbReference type="EMBL" id="MCT2590533.1"/>
    </source>
</evidence>
<proteinExistence type="inferred from homology"/>
<evidence type="ECO:0000313" key="3">
    <source>
        <dbReference type="Proteomes" id="UP001156389"/>
    </source>
</evidence>
<dbReference type="Gene3D" id="3.40.50.720">
    <property type="entry name" value="NAD(P)-binding Rossmann-like Domain"/>
    <property type="match status" value="1"/>
</dbReference>
<dbReference type="InterPro" id="IPR036291">
    <property type="entry name" value="NAD(P)-bd_dom_sf"/>
</dbReference>
<dbReference type="InterPro" id="IPR002347">
    <property type="entry name" value="SDR_fam"/>
</dbReference>
<dbReference type="CDD" id="cd05233">
    <property type="entry name" value="SDR_c"/>
    <property type="match status" value="1"/>
</dbReference>
<dbReference type="PRINTS" id="PR00081">
    <property type="entry name" value="GDHRDH"/>
</dbReference>
<reference evidence="2 3" key="1">
    <citation type="submission" date="2021-10" db="EMBL/GenBank/DDBJ databases">
        <title>Streptomyces gossypii sp. nov., isolated from soil collected from cotton field.</title>
        <authorList>
            <person name="Ge X."/>
            <person name="Chen X."/>
            <person name="Liu W."/>
        </authorList>
    </citation>
    <scope>NUCLEOTIDE SEQUENCE [LARGE SCALE GENOMIC DNA]</scope>
    <source>
        <strain evidence="2 3">N2-109</strain>
    </source>
</reference>
<accession>A0ABT2JRL6</accession>
<dbReference type="EMBL" id="JAJAGO010000004">
    <property type="protein sequence ID" value="MCT2590533.1"/>
    <property type="molecule type" value="Genomic_DNA"/>
</dbReference>
<dbReference type="PROSITE" id="PS00061">
    <property type="entry name" value="ADH_SHORT"/>
    <property type="match status" value="1"/>
</dbReference>
<keyword evidence="3" id="KW-1185">Reference proteome</keyword>
<dbReference type="Pfam" id="PF13561">
    <property type="entry name" value="adh_short_C2"/>
    <property type="match status" value="1"/>
</dbReference>
<dbReference type="PANTHER" id="PTHR42760:SF135">
    <property type="entry name" value="BLL7886 PROTEIN"/>
    <property type="match status" value="1"/>
</dbReference>
<sequence length="261" mass="26748">MIVKSQPDKAGLRGKRFVVTGGSRGLGQEVVQLLLGEGAFVAACARRTDSLRGHAAETGQLLTGSLDVREAGRLEGFVEQAGEAFGGLDGVVACVGGAQGRGLEEAAPEDWSATWELNVGHSVRLAAAAAPHLRAAGGGSVVFIASVSGWKPGPQAQYGAAKAALIHLAASLARELGPDGIRVNAVSPGSMLIPGKRWDRMRREDPAAFAAFAEEFPGGALVAPREVAQVVAFLLSAHATGVSGTNIPVDRAQNAPTPDGY</sequence>
<protein>
    <submittedName>
        <fullName evidence="2">SDR family oxidoreductase</fullName>
    </submittedName>
</protein>
<comment type="similarity">
    <text evidence="1">Belongs to the short-chain dehydrogenases/reductases (SDR) family.</text>
</comment>
<dbReference type="PANTHER" id="PTHR42760">
    <property type="entry name" value="SHORT-CHAIN DEHYDROGENASES/REDUCTASES FAMILY MEMBER"/>
    <property type="match status" value="1"/>
</dbReference>
<organism evidence="2 3">
    <name type="scientific">Streptomyces gossypii</name>
    <dbReference type="NCBI Taxonomy" id="2883101"/>
    <lineage>
        <taxon>Bacteria</taxon>
        <taxon>Bacillati</taxon>
        <taxon>Actinomycetota</taxon>
        <taxon>Actinomycetes</taxon>
        <taxon>Kitasatosporales</taxon>
        <taxon>Streptomycetaceae</taxon>
        <taxon>Streptomyces</taxon>
    </lineage>
</organism>
<dbReference type="Proteomes" id="UP001156389">
    <property type="component" value="Unassembled WGS sequence"/>
</dbReference>
<dbReference type="SUPFAM" id="SSF51735">
    <property type="entry name" value="NAD(P)-binding Rossmann-fold domains"/>
    <property type="match status" value="1"/>
</dbReference>
<gene>
    <name evidence="2" type="ORF">LHJ74_11535</name>
</gene>